<dbReference type="Pfam" id="PF08765">
    <property type="entry name" value="Mor"/>
    <property type="match status" value="1"/>
</dbReference>
<evidence type="ECO:0000313" key="3">
    <source>
        <dbReference type="Proteomes" id="UP001290462"/>
    </source>
</evidence>
<dbReference type="AlphaFoldDB" id="A0AAW9JSR9"/>
<evidence type="ECO:0000313" key="2">
    <source>
        <dbReference type="EMBL" id="MDZ5759860.1"/>
    </source>
</evidence>
<dbReference type="InterPro" id="IPR009057">
    <property type="entry name" value="Homeodomain-like_sf"/>
</dbReference>
<feature type="domain" description="Mor transcription activator" evidence="1">
    <location>
        <begin position="10"/>
        <end position="85"/>
    </location>
</feature>
<dbReference type="SUPFAM" id="SSF46689">
    <property type="entry name" value="Homeodomain-like"/>
    <property type="match status" value="1"/>
</dbReference>
<evidence type="ECO:0000259" key="1">
    <source>
        <dbReference type="Pfam" id="PF08765"/>
    </source>
</evidence>
<protein>
    <submittedName>
        <fullName evidence="2">Mor transcription activator family protein</fullName>
    </submittedName>
</protein>
<comment type="caution">
    <text evidence="2">The sequence shown here is derived from an EMBL/GenBank/DDBJ whole genome shotgun (WGS) entry which is preliminary data.</text>
</comment>
<dbReference type="Gene3D" id="1.10.10.60">
    <property type="entry name" value="Homeodomain-like"/>
    <property type="match status" value="1"/>
</dbReference>
<proteinExistence type="predicted"/>
<dbReference type="EMBL" id="JAVBVO010000004">
    <property type="protein sequence ID" value="MDZ5759860.1"/>
    <property type="molecule type" value="Genomic_DNA"/>
</dbReference>
<sequence>MESWNKVYLELAKLVGEENAIVMYREYRGFQLNMPMRLVSSQHIRHIIEVEYDGTNGAEIARFYGYTERHIRRLIAENNRGNQKKMEEKENESN</sequence>
<gene>
    <name evidence="2" type="ORF">RAK27_14455</name>
</gene>
<reference evidence="2" key="1">
    <citation type="submission" date="2023-08" db="EMBL/GenBank/DDBJ databases">
        <title>Genomic characterization of piscicolin 126 produced by Carnobacterium maltaromaticum CM22 strain isolated from salmon (Salmo salar).</title>
        <authorList>
            <person name="Gonzalez-Gragera E."/>
            <person name="Garcia-Lopez J.D."/>
            <person name="Teso-Perez C."/>
            <person name="Gimenez-Hernandez I."/>
            <person name="Peralta-Sanchez J.M."/>
            <person name="Valdivia E."/>
            <person name="Montalban-Lopez M."/>
            <person name="Martin-Platero A.M."/>
            <person name="Banos A."/>
            <person name="Martinez-Bueno M."/>
        </authorList>
    </citation>
    <scope>NUCLEOTIDE SEQUENCE</scope>
    <source>
        <strain evidence="2">CM22</strain>
    </source>
</reference>
<dbReference type="InterPro" id="IPR014875">
    <property type="entry name" value="Mor_transcription_activator"/>
</dbReference>
<name>A0AAW9JSR9_CARML</name>
<organism evidence="2 3">
    <name type="scientific">Carnobacterium maltaromaticum</name>
    <name type="common">Carnobacterium piscicola</name>
    <dbReference type="NCBI Taxonomy" id="2751"/>
    <lineage>
        <taxon>Bacteria</taxon>
        <taxon>Bacillati</taxon>
        <taxon>Bacillota</taxon>
        <taxon>Bacilli</taxon>
        <taxon>Lactobacillales</taxon>
        <taxon>Carnobacteriaceae</taxon>
        <taxon>Carnobacterium</taxon>
    </lineage>
</organism>
<accession>A0AAW9JSR9</accession>
<dbReference type="Proteomes" id="UP001290462">
    <property type="component" value="Unassembled WGS sequence"/>
</dbReference>